<feature type="binding site" evidence="14">
    <location>
        <position position="111"/>
    </location>
    <ligand>
        <name>[4Fe-4S] cluster</name>
        <dbReference type="ChEBI" id="CHEBI:49883"/>
        <note>4Fe-4S-S-AdoMet</note>
    </ligand>
</feature>
<dbReference type="InterPro" id="IPR003739">
    <property type="entry name" value="Lys_aminomutase/Glu_NH3_mut"/>
</dbReference>
<feature type="binding site" evidence="14">
    <location>
        <position position="118"/>
    </location>
    <ligand>
        <name>[4Fe-4S] cluster</name>
        <dbReference type="ChEBI" id="CHEBI:49883"/>
        <note>4Fe-4S-S-AdoMet</note>
    </ligand>
</feature>
<dbReference type="AlphaFoldDB" id="A0A0W0RVQ8"/>
<evidence type="ECO:0000256" key="3">
    <source>
        <dbReference type="ARBA" id="ARBA00001966"/>
    </source>
</evidence>
<evidence type="ECO:0000259" key="16">
    <source>
        <dbReference type="PROSITE" id="PS51918"/>
    </source>
</evidence>
<evidence type="ECO:0000256" key="6">
    <source>
        <dbReference type="ARBA" id="ARBA00022485"/>
    </source>
</evidence>
<evidence type="ECO:0000256" key="15">
    <source>
        <dbReference type="PIRSR" id="PIRSR603739-50"/>
    </source>
</evidence>
<dbReference type="CDD" id="cd01335">
    <property type="entry name" value="Radical_SAM"/>
    <property type="match status" value="1"/>
</dbReference>
<evidence type="ECO:0000256" key="10">
    <source>
        <dbReference type="ARBA" id="ARBA00023004"/>
    </source>
</evidence>
<evidence type="ECO:0000256" key="9">
    <source>
        <dbReference type="ARBA" id="ARBA00022898"/>
    </source>
</evidence>
<dbReference type="RefSeq" id="WP_058458581.1">
    <property type="nucleotide sequence ID" value="NZ_CAAAIY010000029.1"/>
</dbReference>
<evidence type="ECO:0000256" key="2">
    <source>
        <dbReference type="ARBA" id="ARBA00001933"/>
    </source>
</evidence>
<dbReference type="SFLD" id="SFLDG01070">
    <property type="entry name" value="PLP-dependent"/>
    <property type="match status" value="1"/>
</dbReference>
<dbReference type="GO" id="GO:0051539">
    <property type="term" value="F:4 iron, 4 sulfur cluster binding"/>
    <property type="evidence" value="ECO:0007669"/>
    <property type="project" value="UniProtKB-KW"/>
</dbReference>
<organism evidence="17 18">
    <name type="scientific">Legionella bozemanae</name>
    <name type="common">Fluoribacter bozemanae</name>
    <dbReference type="NCBI Taxonomy" id="447"/>
    <lineage>
        <taxon>Bacteria</taxon>
        <taxon>Pseudomonadati</taxon>
        <taxon>Pseudomonadota</taxon>
        <taxon>Gammaproteobacteria</taxon>
        <taxon>Legionellales</taxon>
        <taxon>Legionellaceae</taxon>
        <taxon>Legionella</taxon>
    </lineage>
</organism>
<accession>A0A0W0RVQ8</accession>
<dbReference type="PATRIC" id="fig|447.4.peg.959"/>
<comment type="cofactor">
    <cofactor evidence="2 15">
        <name>pyridoxal 5'-phosphate</name>
        <dbReference type="ChEBI" id="CHEBI:597326"/>
    </cofactor>
</comment>
<feature type="modified residue" description="N6-(pyridoxal phosphate)lysine" evidence="15">
    <location>
        <position position="323"/>
    </location>
</feature>
<dbReference type="PROSITE" id="PS51918">
    <property type="entry name" value="RADICAL_SAM"/>
    <property type="match status" value="1"/>
</dbReference>
<comment type="similarity">
    <text evidence="4">Belongs to the radical SAM superfamily. KamA family.</text>
</comment>
<evidence type="ECO:0000256" key="12">
    <source>
        <dbReference type="ARBA" id="ARBA00023235"/>
    </source>
</evidence>
<keyword evidence="11 14" id="KW-0411">Iron-sulfur</keyword>
<dbReference type="PIRSF" id="PIRSF004911">
    <property type="entry name" value="DUF160"/>
    <property type="match status" value="1"/>
</dbReference>
<dbReference type="NCBIfam" id="TIGR00238">
    <property type="entry name" value="KamA family radical SAM protein"/>
    <property type="match status" value="1"/>
</dbReference>
<dbReference type="GO" id="GO:0046872">
    <property type="term" value="F:metal ion binding"/>
    <property type="evidence" value="ECO:0007669"/>
    <property type="project" value="UniProtKB-KW"/>
</dbReference>
<evidence type="ECO:0000256" key="7">
    <source>
        <dbReference type="ARBA" id="ARBA00022691"/>
    </source>
</evidence>
<keyword evidence="9 15" id="KW-0663">Pyridoxal phosphate</keyword>
<feature type="domain" description="Radical SAM core" evidence="16">
    <location>
        <begin position="97"/>
        <end position="327"/>
    </location>
</feature>
<keyword evidence="18" id="KW-1185">Reference proteome</keyword>
<dbReference type="NCBIfam" id="TIGR03821">
    <property type="entry name" value="EFP_modif_epmB"/>
    <property type="match status" value="1"/>
</dbReference>
<keyword evidence="12" id="KW-0413">Isomerase</keyword>
<comment type="catalytic activity">
    <reaction evidence="1">
        <text>L-lysine = D-beta-lysine</text>
        <dbReference type="Rhea" id="RHEA:44148"/>
        <dbReference type="ChEBI" id="CHEBI:32551"/>
        <dbReference type="ChEBI" id="CHEBI:84138"/>
    </reaction>
</comment>
<evidence type="ECO:0000256" key="11">
    <source>
        <dbReference type="ARBA" id="ARBA00023014"/>
    </source>
</evidence>
<protein>
    <recommendedName>
        <fullName evidence="5">L-lysine 2,3-aminomutase</fullName>
    </recommendedName>
    <alternativeName>
        <fullName evidence="13">EF-P post-translational modification enzyme B</fullName>
    </alternativeName>
</protein>
<evidence type="ECO:0000256" key="13">
    <source>
        <dbReference type="ARBA" id="ARBA00030756"/>
    </source>
</evidence>
<proteinExistence type="inferred from homology"/>
<keyword evidence="10" id="KW-0408">Iron</keyword>
<dbReference type="PANTHER" id="PTHR30538:SF1">
    <property type="entry name" value="L-LYSINE 2,3-AMINOMUTASE"/>
    <property type="match status" value="1"/>
</dbReference>
<dbReference type="GO" id="GO:0016853">
    <property type="term" value="F:isomerase activity"/>
    <property type="evidence" value="ECO:0007669"/>
    <property type="project" value="UniProtKB-KW"/>
</dbReference>
<evidence type="ECO:0000313" key="18">
    <source>
        <dbReference type="Proteomes" id="UP000054695"/>
    </source>
</evidence>
<evidence type="ECO:0000256" key="8">
    <source>
        <dbReference type="ARBA" id="ARBA00022723"/>
    </source>
</evidence>
<dbReference type="InterPro" id="IPR022462">
    <property type="entry name" value="EpmB"/>
</dbReference>
<keyword evidence="8 14" id="KW-0479">Metal-binding</keyword>
<dbReference type="SUPFAM" id="SSF102114">
    <property type="entry name" value="Radical SAM enzymes"/>
    <property type="match status" value="1"/>
</dbReference>
<dbReference type="PANTHER" id="PTHR30538">
    <property type="entry name" value="LYSINE 2,3-AMINOMUTASE-RELATED"/>
    <property type="match status" value="1"/>
</dbReference>
<comment type="caution">
    <text evidence="17">The sequence shown here is derived from an EMBL/GenBank/DDBJ whole genome shotgun (WGS) entry which is preliminary data.</text>
</comment>
<dbReference type="Proteomes" id="UP000054695">
    <property type="component" value="Unassembled WGS sequence"/>
</dbReference>
<dbReference type="InterPro" id="IPR058240">
    <property type="entry name" value="rSAM_sf"/>
</dbReference>
<gene>
    <name evidence="17" type="primary">yjeK</name>
    <name evidence="17" type="ORF">Lboz_0886</name>
</gene>
<dbReference type="InterPro" id="IPR007197">
    <property type="entry name" value="rSAM"/>
</dbReference>
<evidence type="ECO:0000256" key="4">
    <source>
        <dbReference type="ARBA" id="ARBA00008703"/>
    </source>
</evidence>
<sequence>MRDTSLSWQKNLAQGFASVTELLTFLELPSSIGSLDAEKQFPSRIPLGFAKRMQKGNPRDPLLLQVLATESELHVKEGFSVDPLDERSTNPIRGLIHKYYGRVLLTLTGVCAVNCRFCFRRHFPYQDNNPGRNGFKAICDYLAQDTSITEVILSGGDPLLASDLVLTDLIKQLEDISHLHTLRIHTRIPVVFPERIEQGLLSLLKTTRLNKVIVLHCNHAQELDDSVRQVLNDLRQIGCHLLNQTVLLAGINDDAHILADLSQALFAYGVLPYYLHRLDKVEGAAHFDLPFTRVQSIYQQLQHLLPGYLLPRLVCEEPGKLSKTLLI</sequence>
<comment type="cofactor">
    <cofactor evidence="3">
        <name>[4Fe-4S] cluster</name>
        <dbReference type="ChEBI" id="CHEBI:49883"/>
    </cofactor>
</comment>
<evidence type="ECO:0000256" key="5">
    <source>
        <dbReference type="ARBA" id="ARBA00022363"/>
    </source>
</evidence>
<name>A0A0W0RVQ8_LEGBO</name>
<keyword evidence="6 14" id="KW-0004">4Fe-4S</keyword>
<dbReference type="EMBL" id="LNXU01000011">
    <property type="protein sequence ID" value="KTC75279.1"/>
    <property type="molecule type" value="Genomic_DNA"/>
</dbReference>
<dbReference type="STRING" id="447.Lboz_0886"/>
<keyword evidence="7" id="KW-0949">S-adenosyl-L-methionine</keyword>
<feature type="binding site" evidence="14">
    <location>
        <position position="115"/>
    </location>
    <ligand>
        <name>[4Fe-4S] cluster</name>
        <dbReference type="ChEBI" id="CHEBI:49883"/>
        <note>4Fe-4S-S-AdoMet</note>
    </ligand>
</feature>
<dbReference type="SFLD" id="SFLDF00314">
    <property type="entry name" value="L-lysine_2_3-aminomutase_(yjeK"/>
    <property type="match status" value="1"/>
</dbReference>
<dbReference type="OrthoDB" id="9770937at2"/>
<evidence type="ECO:0000313" key="17">
    <source>
        <dbReference type="EMBL" id="KTC75279.1"/>
    </source>
</evidence>
<dbReference type="InterPro" id="IPR013785">
    <property type="entry name" value="Aldolase_TIM"/>
</dbReference>
<evidence type="ECO:0000256" key="14">
    <source>
        <dbReference type="PIRSR" id="PIRSR004911-1"/>
    </source>
</evidence>
<reference evidence="17 18" key="1">
    <citation type="submission" date="2015-11" db="EMBL/GenBank/DDBJ databases">
        <title>Genomic analysis of 38 Legionella species identifies large and diverse effector repertoires.</title>
        <authorList>
            <person name="Burstein D."/>
            <person name="Amaro F."/>
            <person name="Zusman T."/>
            <person name="Lifshitz Z."/>
            <person name="Cohen O."/>
            <person name="Gilbert J.A."/>
            <person name="Pupko T."/>
            <person name="Shuman H.A."/>
            <person name="Segal G."/>
        </authorList>
    </citation>
    <scope>NUCLEOTIDE SEQUENCE [LARGE SCALE GENOMIC DNA]</scope>
    <source>
        <strain evidence="17 18">WIGA</strain>
    </source>
</reference>
<dbReference type="SFLD" id="SFLDS00029">
    <property type="entry name" value="Radical_SAM"/>
    <property type="match status" value="1"/>
</dbReference>
<dbReference type="Gene3D" id="3.20.20.70">
    <property type="entry name" value="Aldolase class I"/>
    <property type="match status" value="1"/>
</dbReference>
<evidence type="ECO:0000256" key="1">
    <source>
        <dbReference type="ARBA" id="ARBA00001352"/>
    </source>
</evidence>